<protein>
    <submittedName>
        <fullName evidence="17">Mitochondrion protein</fullName>
    </submittedName>
</protein>
<keyword evidence="7 13" id="KW-0862">Zinc</keyword>
<proteinExistence type="inferred from homology"/>
<evidence type="ECO:0000256" key="7">
    <source>
        <dbReference type="ARBA" id="ARBA00022833"/>
    </source>
</evidence>
<dbReference type="Proteomes" id="UP000053815">
    <property type="component" value="Unassembled WGS sequence"/>
</dbReference>
<evidence type="ECO:0000256" key="2">
    <source>
        <dbReference type="ARBA" id="ARBA00004173"/>
    </source>
</evidence>
<feature type="coiled-coil region" evidence="14">
    <location>
        <begin position="216"/>
        <end position="247"/>
    </location>
</feature>
<evidence type="ECO:0000313" key="18">
    <source>
        <dbReference type="Proteomes" id="UP000053815"/>
    </source>
</evidence>
<keyword evidence="4 15" id="KW-0812">Transmembrane</keyword>
<evidence type="ECO:0000256" key="8">
    <source>
        <dbReference type="ARBA" id="ARBA00022946"/>
    </source>
</evidence>
<dbReference type="Gene3D" id="3.30.160.60">
    <property type="entry name" value="Classic Zinc Finger"/>
    <property type="match status" value="1"/>
</dbReference>
<dbReference type="FunFam" id="1.20.5.340:FF:000018">
    <property type="entry name" value="Mitochondrial protein FMP32"/>
    <property type="match status" value="1"/>
</dbReference>
<dbReference type="PROSITE" id="PS50103">
    <property type="entry name" value="ZF_C3H1"/>
    <property type="match status" value="1"/>
</dbReference>
<evidence type="ECO:0000256" key="4">
    <source>
        <dbReference type="ARBA" id="ARBA00022692"/>
    </source>
</evidence>
<dbReference type="SMART" id="SM00356">
    <property type="entry name" value="ZnF_C3H1"/>
    <property type="match status" value="1"/>
</dbReference>
<evidence type="ECO:0000256" key="15">
    <source>
        <dbReference type="SAM" id="Phobius"/>
    </source>
</evidence>
<keyword evidence="8" id="KW-0809">Transit peptide</keyword>
<keyword evidence="18" id="KW-1185">Reference proteome</keyword>
<reference evidence="17" key="1">
    <citation type="submission" date="2014-09" db="EMBL/GenBank/DDBJ databases">
        <title>Draft genome sequence of an oleaginous Mucoromycotina fungus Mucor ambiguus NBRC6742.</title>
        <authorList>
            <person name="Takeda I."/>
            <person name="Yamane N."/>
            <person name="Morita T."/>
            <person name="Tamano K."/>
            <person name="Machida M."/>
            <person name="Baker S."/>
            <person name="Koike H."/>
        </authorList>
    </citation>
    <scope>NUCLEOTIDE SEQUENCE</scope>
    <source>
        <strain evidence="17">NBRC 6742</strain>
    </source>
</reference>
<evidence type="ECO:0000256" key="3">
    <source>
        <dbReference type="ARBA" id="ARBA00007224"/>
    </source>
</evidence>
<dbReference type="Gene3D" id="1.20.5.340">
    <property type="match status" value="1"/>
</dbReference>
<evidence type="ECO:0000256" key="9">
    <source>
        <dbReference type="ARBA" id="ARBA00022989"/>
    </source>
</evidence>
<keyword evidence="10 14" id="KW-0175">Coiled coil</keyword>
<dbReference type="OrthoDB" id="2417221at2759"/>
<dbReference type="Pfam" id="PF07798">
    <property type="entry name" value="CCDC90-like"/>
    <property type="match status" value="1"/>
</dbReference>
<evidence type="ECO:0000256" key="6">
    <source>
        <dbReference type="ARBA" id="ARBA00022771"/>
    </source>
</evidence>
<dbReference type="InterPro" id="IPR003604">
    <property type="entry name" value="Matrin/U1-like-C_Znf_C2H2"/>
</dbReference>
<dbReference type="GO" id="GO:0016020">
    <property type="term" value="C:membrane"/>
    <property type="evidence" value="ECO:0007669"/>
    <property type="project" value="UniProtKB-SubCell"/>
</dbReference>
<dbReference type="EMBL" id="DF836673">
    <property type="protein sequence ID" value="GAN10666.1"/>
    <property type="molecule type" value="Genomic_DNA"/>
</dbReference>
<sequence length="318" mass="37256">MPRNYFCDFCQCTFPDNVTNRRNHNEGAIHINNRKLHYDWYKDPDAFIQEQANKPPCRHYISYGHCEYGLLCKYSHITYDPTLGQAIYPPELLQWFELQQQEAISNNTTPKPAPSTQRYKLPSGWKIKDLPLSLRPPPPKHGYDWSNIGAWLEKEGFSRQQSEAIMSSLQRVISESMMDLNKMMVSKAEREKAIYAYKVDFAKLKSEVQLIERNDFTMMKTENDRLESELEKLKQRLREEVTRTQANVRLDLNLEKGRVRDEASAQEIKIKETDTRIESEISGLRTQMEAIKFQIMQYMIGTMTGAGALFLAYLRMFK</sequence>
<comment type="similarity">
    <text evidence="3">Belongs to the CCDC90 family.</text>
</comment>
<evidence type="ECO:0000256" key="12">
    <source>
        <dbReference type="ARBA" id="ARBA00023136"/>
    </source>
</evidence>
<dbReference type="InterPro" id="IPR024461">
    <property type="entry name" value="CCDC90-like"/>
</dbReference>
<evidence type="ECO:0000256" key="10">
    <source>
        <dbReference type="ARBA" id="ARBA00023054"/>
    </source>
</evidence>
<keyword evidence="9 15" id="KW-1133">Transmembrane helix</keyword>
<evidence type="ECO:0000256" key="1">
    <source>
        <dbReference type="ARBA" id="ARBA00004167"/>
    </source>
</evidence>
<keyword evidence="5 13" id="KW-0479">Metal-binding</keyword>
<keyword evidence="6 13" id="KW-0863">Zinc-finger</keyword>
<dbReference type="PANTHER" id="PTHR14360:SF1">
    <property type="entry name" value="PROTEIN FMP32, MITOCHONDRIAL"/>
    <property type="match status" value="1"/>
</dbReference>
<dbReference type="Pfam" id="PF06220">
    <property type="entry name" value="zf-U1"/>
    <property type="match status" value="1"/>
</dbReference>
<dbReference type="GO" id="GO:0005739">
    <property type="term" value="C:mitochondrion"/>
    <property type="evidence" value="ECO:0007669"/>
    <property type="project" value="UniProtKB-SubCell"/>
</dbReference>
<keyword evidence="11" id="KW-0496">Mitochondrion</keyword>
<dbReference type="AlphaFoldDB" id="A0A0C9MIJ4"/>
<evidence type="ECO:0000256" key="13">
    <source>
        <dbReference type="PROSITE-ProRule" id="PRU00723"/>
    </source>
</evidence>
<dbReference type="GO" id="GO:0008270">
    <property type="term" value="F:zinc ion binding"/>
    <property type="evidence" value="ECO:0007669"/>
    <property type="project" value="UniProtKB-KW"/>
</dbReference>
<gene>
    <name evidence="17" type="ORF">MAM1_0384c10211</name>
</gene>
<dbReference type="SUPFAM" id="SSF57667">
    <property type="entry name" value="beta-beta-alpha zinc fingers"/>
    <property type="match status" value="1"/>
</dbReference>
<dbReference type="GO" id="GO:0003676">
    <property type="term" value="F:nucleic acid binding"/>
    <property type="evidence" value="ECO:0007669"/>
    <property type="project" value="InterPro"/>
</dbReference>
<name>A0A0C9MIJ4_9FUNG</name>
<dbReference type="InterPro" id="IPR013085">
    <property type="entry name" value="U1-CZ_Znf_C2H2"/>
</dbReference>
<evidence type="ECO:0000256" key="5">
    <source>
        <dbReference type="ARBA" id="ARBA00022723"/>
    </source>
</evidence>
<organism evidence="17">
    <name type="scientific">Mucor ambiguus</name>
    <dbReference type="NCBI Taxonomy" id="91626"/>
    <lineage>
        <taxon>Eukaryota</taxon>
        <taxon>Fungi</taxon>
        <taxon>Fungi incertae sedis</taxon>
        <taxon>Mucoromycota</taxon>
        <taxon>Mucoromycotina</taxon>
        <taxon>Mucoromycetes</taxon>
        <taxon>Mucorales</taxon>
        <taxon>Mucorineae</taxon>
        <taxon>Mucoraceae</taxon>
        <taxon>Mucor</taxon>
    </lineage>
</organism>
<evidence type="ECO:0000259" key="16">
    <source>
        <dbReference type="PROSITE" id="PS50103"/>
    </source>
</evidence>
<dbReference type="SMART" id="SM00451">
    <property type="entry name" value="ZnF_U1"/>
    <property type="match status" value="1"/>
</dbReference>
<dbReference type="GO" id="GO:0033617">
    <property type="term" value="P:mitochondrial respiratory chain complex IV assembly"/>
    <property type="evidence" value="ECO:0007669"/>
    <property type="project" value="TreeGrafter"/>
</dbReference>
<accession>A0A0C9MIJ4</accession>
<feature type="domain" description="C3H1-type" evidence="16">
    <location>
        <begin position="51"/>
        <end position="79"/>
    </location>
</feature>
<keyword evidence="12 15" id="KW-0472">Membrane</keyword>
<dbReference type="PANTHER" id="PTHR14360">
    <property type="entry name" value="PROTEIN FMP32, MITOCHONDRIAL"/>
    <property type="match status" value="1"/>
</dbReference>
<feature type="zinc finger region" description="C3H1-type" evidence="13">
    <location>
        <begin position="51"/>
        <end position="79"/>
    </location>
</feature>
<evidence type="ECO:0000256" key="14">
    <source>
        <dbReference type="SAM" id="Coils"/>
    </source>
</evidence>
<dbReference type="InterPro" id="IPR036236">
    <property type="entry name" value="Znf_C2H2_sf"/>
</dbReference>
<feature type="transmembrane region" description="Helical" evidence="15">
    <location>
        <begin position="295"/>
        <end position="314"/>
    </location>
</feature>
<evidence type="ECO:0000256" key="11">
    <source>
        <dbReference type="ARBA" id="ARBA00023128"/>
    </source>
</evidence>
<evidence type="ECO:0000313" key="17">
    <source>
        <dbReference type="EMBL" id="GAN10666.1"/>
    </source>
</evidence>
<dbReference type="InterPro" id="IPR000571">
    <property type="entry name" value="Znf_CCCH"/>
</dbReference>
<comment type="subcellular location">
    <subcellularLocation>
        <location evidence="1">Membrane</location>
        <topology evidence="1">Single-pass membrane protein</topology>
    </subcellularLocation>
    <subcellularLocation>
        <location evidence="2">Mitochondrion</location>
    </subcellularLocation>
</comment>